<dbReference type="InterPro" id="IPR012340">
    <property type="entry name" value="NA-bd_OB-fold"/>
</dbReference>
<evidence type="ECO:0000256" key="7">
    <source>
        <dbReference type="RuleBase" id="RU003872"/>
    </source>
</evidence>
<organism evidence="8">
    <name type="scientific">Mycoplasmopsis californica HAZ160_1</name>
    <dbReference type="NCBI Taxonomy" id="1397850"/>
    <lineage>
        <taxon>Bacteria</taxon>
        <taxon>Bacillati</taxon>
        <taxon>Mycoplasmatota</taxon>
        <taxon>Mycoplasmoidales</taxon>
        <taxon>Metamycoplasmataceae</taxon>
        <taxon>Mycoplasmopsis</taxon>
    </lineage>
</organism>
<dbReference type="NCBIfam" id="TIGR03635">
    <property type="entry name" value="uS17_bact"/>
    <property type="match status" value="1"/>
</dbReference>
<keyword evidence="3 6" id="KW-0694">RNA-binding</keyword>
<proteinExistence type="inferred from homology"/>
<protein>
    <recommendedName>
        <fullName evidence="6">Small ribosomal subunit protein uS17</fullName>
    </recommendedName>
</protein>
<dbReference type="Gene3D" id="2.40.50.140">
    <property type="entry name" value="Nucleic acid-binding proteins"/>
    <property type="match status" value="1"/>
</dbReference>
<dbReference type="GO" id="GO:0006412">
    <property type="term" value="P:translation"/>
    <property type="evidence" value="ECO:0007669"/>
    <property type="project" value="UniProtKB-UniRule"/>
</dbReference>
<name>A0AAT9F7S8_9BACT</name>
<comment type="function">
    <text evidence="6">One of the primary rRNA binding proteins, it binds specifically to the 5'-end of 16S ribosomal RNA.</text>
</comment>
<reference evidence="8" key="2">
    <citation type="journal article" date="2014" name="Genome Announc.">
        <title>Complete Genome Sequence of Mycoplasma californicum Strain HAZ160_1 from Bovine Mastitic Milk in Japan.</title>
        <authorList>
            <person name="Hata E."/>
            <person name="Murakami K."/>
        </authorList>
    </citation>
    <scope>NUCLEOTIDE SEQUENCE</scope>
    <source>
        <strain evidence="8">HAZ160_1</strain>
    </source>
</reference>
<sequence>MPKCLNTITRRQIMQRLTTRKTLSGKVTSVRGDKTIFVEVESYRSHNLYSKRYRVVKRFAVHDEKLLASVGDIVTIMETRPLSKTKHFRLVEIKHKAQRGEE</sequence>
<dbReference type="SUPFAM" id="SSF50249">
    <property type="entry name" value="Nucleic acid-binding proteins"/>
    <property type="match status" value="1"/>
</dbReference>
<dbReference type="InterPro" id="IPR019979">
    <property type="entry name" value="Ribosomal_uS17_CS"/>
</dbReference>
<reference evidence="8" key="4">
    <citation type="submission" date="2024-06" db="EMBL/GenBank/DDBJ databases">
        <authorList>
            <consortium name="Mycoplasma californicum genome sequencing consortium"/>
            <person name="Hata E."/>
            <person name="Tanaka K."/>
            <person name="Tamamura Y."/>
        </authorList>
    </citation>
    <scope>NUCLEOTIDE SEQUENCE</scope>
    <source>
        <strain evidence="8">HAZ160_1</strain>
    </source>
</reference>
<dbReference type="PROSITE" id="PS00056">
    <property type="entry name" value="RIBOSOMAL_S17"/>
    <property type="match status" value="1"/>
</dbReference>
<dbReference type="EMBL" id="AP013353">
    <property type="protein sequence ID" value="BAP00952.1"/>
    <property type="molecule type" value="Genomic_DNA"/>
</dbReference>
<reference evidence="8" key="3">
    <citation type="journal article" date="2019" name="Vet. Microbiol.">
        <title>Mutations associated with change of susceptibility to lincosamides and/or macrolides in field and laboratory-derived Mycoplasma californicum strains in Japan, and development of a rapid detection method for these mutations.</title>
        <authorList>
            <person name="Hata E."/>
            <person name="Nagai K."/>
            <person name="Murakami K."/>
        </authorList>
    </citation>
    <scope>NUCLEOTIDE SEQUENCE</scope>
    <source>
        <strain evidence="8">HAZ160_1</strain>
    </source>
</reference>
<accession>A0AAT9F7S8</accession>
<dbReference type="AlphaFoldDB" id="A0AAT9F7S8"/>
<evidence type="ECO:0000256" key="2">
    <source>
        <dbReference type="ARBA" id="ARBA00022730"/>
    </source>
</evidence>
<dbReference type="PRINTS" id="PR00973">
    <property type="entry name" value="RIBOSOMALS17"/>
</dbReference>
<dbReference type="Pfam" id="PF00366">
    <property type="entry name" value="Ribosomal_S17"/>
    <property type="match status" value="1"/>
</dbReference>
<gene>
    <name evidence="6 8" type="primary">rpsQ</name>
    <name evidence="8" type="ORF">MCAL160_0325</name>
</gene>
<keyword evidence="5 6" id="KW-0687">Ribonucleoprotein</keyword>
<comment type="similarity">
    <text evidence="1 6 7">Belongs to the universal ribosomal protein uS17 family.</text>
</comment>
<dbReference type="InterPro" id="IPR000266">
    <property type="entry name" value="Ribosomal_uS17"/>
</dbReference>
<dbReference type="PANTHER" id="PTHR10744">
    <property type="entry name" value="40S RIBOSOMAL PROTEIN S11 FAMILY MEMBER"/>
    <property type="match status" value="1"/>
</dbReference>
<dbReference type="InterPro" id="IPR019984">
    <property type="entry name" value="Ribosomal_uS17_bact/chlr"/>
</dbReference>
<keyword evidence="4 6" id="KW-0689">Ribosomal protein</keyword>
<evidence type="ECO:0000256" key="5">
    <source>
        <dbReference type="ARBA" id="ARBA00023274"/>
    </source>
</evidence>
<evidence type="ECO:0000313" key="8">
    <source>
        <dbReference type="EMBL" id="BAP00952.1"/>
    </source>
</evidence>
<keyword evidence="2 6" id="KW-0699">rRNA-binding</keyword>
<evidence type="ECO:0000256" key="1">
    <source>
        <dbReference type="ARBA" id="ARBA00010254"/>
    </source>
</evidence>
<reference evidence="8" key="1">
    <citation type="journal article" date="2014" name="Appl. Environ. Microbiol.">
        <title>Molecular Epidemiology of Cases of Mycoplasma californicum Infection in Japan.</title>
        <authorList>
            <person name="Hata E."/>
            <person name="Suzuki K."/>
            <person name="Hanyu H."/>
            <person name="Itoh M."/>
            <person name="Higuchi H."/>
            <person name="Kobayashi H."/>
        </authorList>
    </citation>
    <scope>NUCLEOTIDE SEQUENCE</scope>
    <source>
        <strain evidence="8">HAZ160_1</strain>
    </source>
</reference>
<comment type="subunit">
    <text evidence="6">Part of the 30S ribosomal subunit.</text>
</comment>
<evidence type="ECO:0000256" key="4">
    <source>
        <dbReference type="ARBA" id="ARBA00022980"/>
    </source>
</evidence>
<dbReference type="GO" id="GO:0022627">
    <property type="term" value="C:cytosolic small ribosomal subunit"/>
    <property type="evidence" value="ECO:0007669"/>
    <property type="project" value="UniProtKB-UniRule"/>
</dbReference>
<dbReference type="GO" id="GO:0003735">
    <property type="term" value="F:structural constituent of ribosome"/>
    <property type="evidence" value="ECO:0007669"/>
    <property type="project" value="UniProtKB-UniRule"/>
</dbReference>
<dbReference type="HAMAP" id="MF_01345_B">
    <property type="entry name" value="Ribosomal_uS17_B"/>
    <property type="match status" value="1"/>
</dbReference>
<dbReference type="CDD" id="cd00364">
    <property type="entry name" value="Ribosomal_uS17"/>
    <property type="match status" value="1"/>
</dbReference>
<dbReference type="NCBIfam" id="NF004123">
    <property type="entry name" value="PRK05610.1"/>
    <property type="match status" value="1"/>
</dbReference>
<dbReference type="KEGG" id="mcm:MCAL160_0325"/>
<dbReference type="PANTHER" id="PTHR10744:SF1">
    <property type="entry name" value="SMALL RIBOSOMAL SUBUNIT PROTEIN US17M"/>
    <property type="match status" value="1"/>
</dbReference>
<dbReference type="GO" id="GO:0019843">
    <property type="term" value="F:rRNA binding"/>
    <property type="evidence" value="ECO:0007669"/>
    <property type="project" value="UniProtKB-UniRule"/>
</dbReference>
<evidence type="ECO:0000256" key="6">
    <source>
        <dbReference type="HAMAP-Rule" id="MF_01345"/>
    </source>
</evidence>
<evidence type="ECO:0000256" key="3">
    <source>
        <dbReference type="ARBA" id="ARBA00022884"/>
    </source>
</evidence>